<reference evidence="6" key="2">
    <citation type="submission" date="2020-09" db="EMBL/GenBank/DDBJ databases">
        <authorList>
            <person name="Sun Q."/>
            <person name="Zhou Y."/>
        </authorList>
    </citation>
    <scope>NUCLEOTIDE SEQUENCE</scope>
    <source>
        <strain evidence="6">CGMCC 4.7308</strain>
    </source>
</reference>
<name>A0A917TEA8_9ACTN</name>
<evidence type="ECO:0000256" key="1">
    <source>
        <dbReference type="ARBA" id="ARBA00023015"/>
    </source>
</evidence>
<dbReference type="PANTHER" id="PTHR30055:SF238">
    <property type="entry name" value="MYCOFACTOCIN BIOSYNTHESIS TRANSCRIPTIONAL REGULATOR MFTR-RELATED"/>
    <property type="match status" value="1"/>
</dbReference>
<evidence type="ECO:0000313" key="7">
    <source>
        <dbReference type="Proteomes" id="UP000655208"/>
    </source>
</evidence>
<dbReference type="InterPro" id="IPR050109">
    <property type="entry name" value="HTH-type_TetR-like_transc_reg"/>
</dbReference>
<reference evidence="6" key="1">
    <citation type="journal article" date="2014" name="Int. J. Syst. Evol. Microbiol.">
        <title>Complete genome sequence of Corynebacterium casei LMG S-19264T (=DSM 44701T), isolated from a smear-ripened cheese.</title>
        <authorList>
            <consortium name="US DOE Joint Genome Institute (JGI-PGF)"/>
            <person name="Walter F."/>
            <person name="Albersmeier A."/>
            <person name="Kalinowski J."/>
            <person name="Ruckert C."/>
        </authorList>
    </citation>
    <scope>NUCLEOTIDE SEQUENCE</scope>
    <source>
        <strain evidence="6">CGMCC 4.7308</strain>
    </source>
</reference>
<proteinExistence type="predicted"/>
<dbReference type="InterPro" id="IPR023772">
    <property type="entry name" value="DNA-bd_HTH_TetR-type_CS"/>
</dbReference>
<dbReference type="InterPro" id="IPR001647">
    <property type="entry name" value="HTH_TetR"/>
</dbReference>
<evidence type="ECO:0000313" key="6">
    <source>
        <dbReference type="EMBL" id="GGM19165.1"/>
    </source>
</evidence>
<dbReference type="SUPFAM" id="SSF46689">
    <property type="entry name" value="Homeodomain-like"/>
    <property type="match status" value="1"/>
</dbReference>
<dbReference type="Gene3D" id="1.10.357.10">
    <property type="entry name" value="Tetracycline Repressor, domain 2"/>
    <property type="match status" value="1"/>
</dbReference>
<evidence type="ECO:0000256" key="2">
    <source>
        <dbReference type="ARBA" id="ARBA00023125"/>
    </source>
</evidence>
<dbReference type="InterPro" id="IPR009057">
    <property type="entry name" value="Homeodomain-like_sf"/>
</dbReference>
<dbReference type="Pfam" id="PF00440">
    <property type="entry name" value="TetR_N"/>
    <property type="match status" value="1"/>
</dbReference>
<dbReference type="PANTHER" id="PTHR30055">
    <property type="entry name" value="HTH-TYPE TRANSCRIPTIONAL REGULATOR RUTR"/>
    <property type="match status" value="1"/>
</dbReference>
<gene>
    <name evidence="6" type="ORF">GCM10011594_44010</name>
</gene>
<dbReference type="RefSeq" id="WP_188945011.1">
    <property type="nucleotide sequence ID" value="NZ_BMNA01000023.1"/>
</dbReference>
<evidence type="ECO:0000256" key="4">
    <source>
        <dbReference type="PROSITE-ProRule" id="PRU00335"/>
    </source>
</evidence>
<dbReference type="PRINTS" id="PR00455">
    <property type="entry name" value="HTHTETR"/>
</dbReference>
<keyword evidence="3" id="KW-0804">Transcription</keyword>
<dbReference type="AlphaFoldDB" id="A0A917TEA8"/>
<feature type="domain" description="HTH tetR-type" evidence="5">
    <location>
        <begin position="6"/>
        <end position="66"/>
    </location>
</feature>
<dbReference type="GO" id="GO:0003700">
    <property type="term" value="F:DNA-binding transcription factor activity"/>
    <property type="evidence" value="ECO:0007669"/>
    <property type="project" value="TreeGrafter"/>
</dbReference>
<comment type="caution">
    <text evidence="6">The sequence shown here is derived from an EMBL/GenBank/DDBJ whole genome shotgun (WGS) entry which is preliminary data.</text>
</comment>
<dbReference type="PROSITE" id="PS50977">
    <property type="entry name" value="HTH_TETR_2"/>
    <property type="match status" value="1"/>
</dbReference>
<keyword evidence="7" id="KW-1185">Reference proteome</keyword>
<dbReference type="Proteomes" id="UP000655208">
    <property type="component" value="Unassembled WGS sequence"/>
</dbReference>
<feature type="DNA-binding region" description="H-T-H motif" evidence="4">
    <location>
        <begin position="29"/>
        <end position="48"/>
    </location>
</feature>
<dbReference type="EMBL" id="BMNA01000023">
    <property type="protein sequence ID" value="GGM19165.1"/>
    <property type="molecule type" value="Genomic_DNA"/>
</dbReference>
<protein>
    <submittedName>
        <fullName evidence="6">TetR family transcriptional regulator</fullName>
    </submittedName>
</protein>
<organism evidence="6 7">
    <name type="scientific">Nakamurella endophytica</name>
    <dbReference type="NCBI Taxonomy" id="1748367"/>
    <lineage>
        <taxon>Bacteria</taxon>
        <taxon>Bacillati</taxon>
        <taxon>Actinomycetota</taxon>
        <taxon>Actinomycetes</taxon>
        <taxon>Nakamurellales</taxon>
        <taxon>Nakamurellaceae</taxon>
        <taxon>Nakamurella</taxon>
    </lineage>
</organism>
<evidence type="ECO:0000259" key="5">
    <source>
        <dbReference type="PROSITE" id="PS50977"/>
    </source>
</evidence>
<dbReference type="GO" id="GO:0000976">
    <property type="term" value="F:transcription cis-regulatory region binding"/>
    <property type="evidence" value="ECO:0007669"/>
    <property type="project" value="TreeGrafter"/>
</dbReference>
<accession>A0A917TEA8</accession>
<keyword evidence="2 4" id="KW-0238">DNA-binding</keyword>
<evidence type="ECO:0000256" key="3">
    <source>
        <dbReference type="ARBA" id="ARBA00023163"/>
    </source>
</evidence>
<dbReference type="PROSITE" id="PS01081">
    <property type="entry name" value="HTH_TETR_1"/>
    <property type="match status" value="1"/>
</dbReference>
<sequence length="189" mass="20638">MGRWQPGAAQRLQQAALELFDRQGFDGTTAAEIAEAAGLTQRTFFRHFRDKRDVLFFGQEEFVRAFRAGIDAAPAGTAPMDLVAASLASAATFFPDERRPYSRLRQAVIDGNPTLQERERHKLAELATAVAATLRDRGIGEPAATLAAESGATVFDVAFAQWIRPDEHRSLAEVAADVLAELRDLGIAR</sequence>
<keyword evidence="1" id="KW-0805">Transcription regulation</keyword>